<keyword evidence="2" id="KW-0812">Transmembrane</keyword>
<evidence type="ECO:0000313" key="3">
    <source>
        <dbReference type="EMBL" id="AZB72513.1"/>
    </source>
</evidence>
<feature type="transmembrane region" description="Helical" evidence="2">
    <location>
        <begin position="334"/>
        <end position="356"/>
    </location>
</feature>
<organism evidence="3 4">
    <name type="scientific">Synechococcus elongatus PCC 11801</name>
    <dbReference type="NCBI Taxonomy" id="2219813"/>
    <lineage>
        <taxon>Bacteria</taxon>
        <taxon>Bacillati</taxon>
        <taxon>Cyanobacteriota</taxon>
        <taxon>Cyanophyceae</taxon>
        <taxon>Synechococcales</taxon>
        <taxon>Synechococcaceae</taxon>
        <taxon>Synechococcus</taxon>
    </lineage>
</organism>
<sequence>MWSRLRQWFSSAFRKSRTINNEPLNKVSLVVIIIIDIFILSNVFSGLAEVSRWPLTASESYPCYQDWQIYQDPQLRQEKNQGFVLVSSAVKVGMKTIDGSNPQLLLTEQYKQLQSDRLGEVAPLCWQYAERYDKISKANYSNLLTSIDERRVGISRLEDQNRKIREQYDSSLLEEIAGQAPDQAITDVSAAQARQTLEANQAKIQTLRREISDFENRLLTQPISQSFLSFLADQSRFQAVLQGYQQAGFWYPALQLLLQILFLAPLLAIAGGIHRYAQQRGYGLLALLSWHLLVIFSLPLIFKAFELLRINLIFDALSQVVQLLFGRLLFLVNYLYIFLIPAIGFGIIKIAQAWIFNPRLQAANRVQKSRCIKCAKRLPNQEAHCPHCGHYQYVECSHCHQLTYQYLPYCRACGSAQRSR</sequence>
<keyword evidence="2" id="KW-0472">Membrane</keyword>
<accession>A0AAN1QNL9</accession>
<name>A0AAN1QNL9_SYNEL</name>
<protein>
    <submittedName>
        <fullName evidence="3">Zinc ribbon domain-containing protein</fullName>
    </submittedName>
</protein>
<evidence type="ECO:0000256" key="2">
    <source>
        <dbReference type="SAM" id="Phobius"/>
    </source>
</evidence>
<feature type="transmembrane region" description="Helical" evidence="2">
    <location>
        <begin position="249"/>
        <end position="270"/>
    </location>
</feature>
<evidence type="ECO:0000256" key="1">
    <source>
        <dbReference type="SAM" id="Coils"/>
    </source>
</evidence>
<gene>
    <name evidence="3" type="ORF">DOP62_07090</name>
</gene>
<evidence type="ECO:0000313" key="4">
    <source>
        <dbReference type="Proteomes" id="UP000267249"/>
    </source>
</evidence>
<dbReference type="RefSeq" id="WP_208672577.1">
    <property type="nucleotide sequence ID" value="NZ_CP030139.2"/>
</dbReference>
<feature type="transmembrane region" description="Helical" evidence="2">
    <location>
        <begin position="24"/>
        <end position="44"/>
    </location>
</feature>
<keyword evidence="1" id="KW-0175">Coiled coil</keyword>
<dbReference type="AlphaFoldDB" id="A0AAN1QNL9"/>
<proteinExistence type="predicted"/>
<keyword evidence="2" id="KW-1133">Transmembrane helix</keyword>
<feature type="transmembrane region" description="Helical" evidence="2">
    <location>
        <begin position="282"/>
        <end position="302"/>
    </location>
</feature>
<reference evidence="3 4" key="1">
    <citation type="journal article" date="2018" name="Sci. Rep.">
        <title>Genome Features and Biochemical Characteristics of a Robust, Fast Growing and Naturally Transformable Cyanobacterium Synechococcus elongatus PCC 11801 Isolated from India.</title>
        <authorList>
            <person name="Jaiswal D."/>
            <person name="Sengupta A."/>
            <person name="Sohoni S."/>
            <person name="Sengupta S."/>
            <person name="Phadnavis A.G."/>
            <person name="Pakrasi H.B."/>
            <person name="Wangikar P.P."/>
        </authorList>
    </citation>
    <scope>NUCLEOTIDE SEQUENCE [LARGE SCALE GENOMIC DNA]</scope>
    <source>
        <strain evidence="3 4">PCC 11801</strain>
    </source>
</reference>
<dbReference type="EMBL" id="CP030139">
    <property type="protein sequence ID" value="AZB72513.1"/>
    <property type="molecule type" value="Genomic_DNA"/>
</dbReference>
<dbReference type="Proteomes" id="UP000267249">
    <property type="component" value="Chromosome"/>
</dbReference>
<feature type="coiled-coil region" evidence="1">
    <location>
        <begin position="154"/>
        <end position="217"/>
    </location>
</feature>